<feature type="region of interest" description="Disordered" evidence="1">
    <location>
        <begin position="726"/>
        <end position="754"/>
    </location>
</feature>
<proteinExistence type="predicted"/>
<protein>
    <submittedName>
        <fullName evidence="2">Uncharacterized protein</fullName>
    </submittedName>
</protein>
<feature type="compositionally biased region" description="Low complexity" evidence="1">
    <location>
        <begin position="135"/>
        <end position="148"/>
    </location>
</feature>
<accession>A0A0N1HWF9</accession>
<feature type="region of interest" description="Disordered" evidence="1">
    <location>
        <begin position="887"/>
        <end position="908"/>
    </location>
</feature>
<feature type="compositionally biased region" description="Low complexity" evidence="1">
    <location>
        <begin position="618"/>
        <end position="629"/>
    </location>
</feature>
<name>A0A0N1HWF9_LEPSE</name>
<organism evidence="2 3">
    <name type="scientific">Leptomonas seymouri</name>
    <dbReference type="NCBI Taxonomy" id="5684"/>
    <lineage>
        <taxon>Eukaryota</taxon>
        <taxon>Discoba</taxon>
        <taxon>Euglenozoa</taxon>
        <taxon>Kinetoplastea</taxon>
        <taxon>Metakinetoplastina</taxon>
        <taxon>Trypanosomatida</taxon>
        <taxon>Trypanosomatidae</taxon>
        <taxon>Leishmaniinae</taxon>
        <taxon>Leptomonas</taxon>
    </lineage>
</organism>
<feature type="region of interest" description="Disordered" evidence="1">
    <location>
        <begin position="1"/>
        <end position="91"/>
    </location>
</feature>
<feature type="compositionally biased region" description="Polar residues" evidence="1">
    <location>
        <begin position="1350"/>
        <end position="1359"/>
    </location>
</feature>
<feature type="region of interest" description="Disordered" evidence="1">
    <location>
        <begin position="114"/>
        <end position="183"/>
    </location>
</feature>
<gene>
    <name evidence="2" type="ORF">ABL78_4545</name>
</gene>
<feature type="compositionally biased region" description="Polar residues" evidence="1">
    <location>
        <begin position="519"/>
        <end position="534"/>
    </location>
</feature>
<evidence type="ECO:0000313" key="3">
    <source>
        <dbReference type="Proteomes" id="UP000038009"/>
    </source>
</evidence>
<feature type="region of interest" description="Disordered" evidence="1">
    <location>
        <begin position="775"/>
        <end position="836"/>
    </location>
</feature>
<dbReference type="OrthoDB" id="273796at2759"/>
<feature type="region of interest" description="Disordered" evidence="1">
    <location>
        <begin position="1339"/>
        <end position="1376"/>
    </location>
</feature>
<feature type="compositionally biased region" description="Low complexity" evidence="1">
    <location>
        <begin position="1589"/>
        <end position="1629"/>
    </location>
</feature>
<feature type="compositionally biased region" description="Pro residues" evidence="1">
    <location>
        <begin position="120"/>
        <end position="129"/>
    </location>
</feature>
<dbReference type="Proteomes" id="UP000038009">
    <property type="component" value="Unassembled WGS sequence"/>
</dbReference>
<dbReference type="EMBL" id="LJSK01000133">
    <property type="protein sequence ID" value="KPI86394.1"/>
    <property type="molecule type" value="Genomic_DNA"/>
</dbReference>
<feature type="region of interest" description="Disordered" evidence="1">
    <location>
        <begin position="1578"/>
        <end position="1645"/>
    </location>
</feature>
<feature type="region of interest" description="Disordered" evidence="1">
    <location>
        <begin position="422"/>
        <end position="482"/>
    </location>
</feature>
<feature type="region of interest" description="Disordered" evidence="1">
    <location>
        <begin position="513"/>
        <end position="537"/>
    </location>
</feature>
<dbReference type="OMA" id="TFHEKFF"/>
<feature type="compositionally biased region" description="Basic and acidic residues" evidence="1">
    <location>
        <begin position="11"/>
        <end position="25"/>
    </location>
</feature>
<feature type="compositionally biased region" description="Low complexity" evidence="1">
    <location>
        <begin position="434"/>
        <end position="452"/>
    </location>
</feature>
<feature type="compositionally biased region" description="Polar residues" evidence="1">
    <location>
        <begin position="1702"/>
        <end position="1713"/>
    </location>
</feature>
<feature type="compositionally biased region" description="Basic residues" evidence="1">
    <location>
        <begin position="1578"/>
        <end position="1588"/>
    </location>
</feature>
<keyword evidence="3" id="KW-1185">Reference proteome</keyword>
<feature type="compositionally biased region" description="Polar residues" evidence="1">
    <location>
        <begin position="453"/>
        <end position="470"/>
    </location>
</feature>
<reference evidence="2 3" key="1">
    <citation type="journal article" date="2015" name="PLoS Pathog.">
        <title>Leptomonas seymouri: Adaptations to the Dixenous Life Cycle Analyzed by Genome Sequencing, Transcriptome Profiling and Co-infection with Leishmania donovani.</title>
        <authorList>
            <person name="Kraeva N."/>
            <person name="Butenko A."/>
            <person name="Hlavacova J."/>
            <person name="Kostygov A."/>
            <person name="Myskova J."/>
            <person name="Grybchuk D."/>
            <person name="Lestinova T."/>
            <person name="Votypka J."/>
            <person name="Volf P."/>
            <person name="Opperdoes F."/>
            <person name="Flegontov P."/>
            <person name="Lukes J."/>
            <person name="Yurchenko V."/>
        </authorList>
    </citation>
    <scope>NUCLEOTIDE SEQUENCE [LARGE SCALE GENOMIC DNA]</scope>
    <source>
        <strain evidence="2 3">ATCC 30220</strain>
    </source>
</reference>
<feature type="compositionally biased region" description="Low complexity" evidence="1">
    <location>
        <begin position="819"/>
        <end position="836"/>
    </location>
</feature>
<dbReference type="VEuPathDB" id="TriTrypDB:Lsey_0133_0100"/>
<comment type="caution">
    <text evidence="2">The sequence shown here is derived from an EMBL/GenBank/DDBJ whole genome shotgun (WGS) entry which is preliminary data.</text>
</comment>
<evidence type="ECO:0000256" key="1">
    <source>
        <dbReference type="SAM" id="MobiDB-lite"/>
    </source>
</evidence>
<evidence type="ECO:0000313" key="2">
    <source>
        <dbReference type="EMBL" id="KPI86394.1"/>
    </source>
</evidence>
<feature type="region of interest" description="Disordered" evidence="1">
    <location>
        <begin position="1701"/>
        <end position="1761"/>
    </location>
</feature>
<feature type="compositionally biased region" description="Basic and acidic residues" evidence="1">
    <location>
        <begin position="604"/>
        <end position="617"/>
    </location>
</feature>
<feature type="region of interest" description="Disordered" evidence="1">
    <location>
        <begin position="601"/>
        <end position="638"/>
    </location>
</feature>
<sequence>MKNSASSSRRLSKESDRTTAPHEASKAACEISHTLPSTSPPPSIGSQPSHCSSLLPPLDRCPQTGGDSTPTPLPKLKQSHGEPLAQPTKPPRGIAVAVFNRLVKTQYPGLPSQVVSRQAAPPPATPPPSAVGERSSAATTTSAATTATQSPDGELSSRGSLVADELPPRAPPAATENDNTAEEQCYKNTRAVLPWWKRILIDGPYRQRLMQLSTEEYRREMKLLQCSPEVISGKAGMEKKKICRERRWWDDELAEDATPVHHKMKDQTETLADWLQRTEAAASVDAKCASSYNDVEDAASRSMKEEVDKTIVMAQHVVLNIPPHSSVSSTFSLQHPRAIIDASALKTIRGVALGGMPPVQQVHDQEWQEAAIEAHLSKQRRLSYDMPFAAKRNLAKDIISGREEVPMQTAITDALLETFGAQKSQGPPTIGSPDLSCSTLSSGTGEGSSSDSANRSSHESFSSAQPSSRPGTPPGVRRRLPPNNDALIKAEHDLKIATVKLHLNSFSPCPMPPRAAAATSKNAETSVSASNGQGNKDDCSSCGAQIPTEMCTLEHQLRRQEAAMACTDGTENLYGLQYIWRLPLPPSGFIRVTPDPRYAMWPDDTPHSAERSPRRFDASTADDGSASAGRRSAGHNKMLSSRYYQREMRRLARRVNRRTEELQWTHEIGLHHVCYNDLPMLTDSDNTSVASSCLLPMAVHAHRTASPTTNSNQKAAPRFSMSVVRQLGQKRRAPADSATRRHRKRAPRASIRGRAAKPIYDGALNVNIYAAVVDRRRPPGGKGKRASESQNSEAQGVDDAEPRMPLSDVWGESSQRDASSSSSSSSETVPARPRNAAAAAPTRLVFLGCYRQSRLLIHYKIYCRALHEEARVRCGPPLTHVAENASMSRAATNPRNGQQPTESSVTYDADTSSLLRGVPMIPYPVLRLQAQTPTLRQPHTRRIPAPSTIGEACCWEGLFPSARVDYAWCTLRESVLVQQALRDIFEDLPHDKEGLLDKRTFVLFTLQLLELFFPTHLGPTVHVAIAEEEWVYRGTTEHVGPHTFHEKFFGFPFMLLRDPLDVSEAELVEFWSILRVCLRAQAEQARPRLPGEAVTSSRELLASLHLLVPLNSFSPTQLQELIAHPPPFDPVVYDRFCLLNEAYHSDPVVRRAPRAQQCAVARARVEQQLRLRQAQQALGGAARAAAKSKVGLSLPDLLDGCGPATSRIGIENAVQREREEQRRCAEVQAKRVLLEQSIYYKRRQQHIHVQETATLSNIDYTSSSWELHRSDVYELPSKSYCATRKDLAGAESIAAQKADMEDALLEYLEGVPTDVFSGRVSLRERYLLHTEYQRERHDHMPPWLQKRSVNRTNPSSMTTKPGAVSSPRATPPPDPNFEAETRRFLGMMEREEALVEEQQHIAAADHKRLIRSEHGSAASEGREKSHHPITTSYAAGAYPLRPVPRTISSIIMPSDQRARVHILEQEDYKIPDAIEPGSCLRKTSGSSTCNGVASFQPHRVPSRIRMKAPSSSHLVRDSQERHRLAKRASVADHSSKYHRNGTRTAASLTTMVIPSAGTAAGEHQQLKNRLASRVNLKRNASKTARHKCAPQSPLSASAPLSPSAHTAAGAAAQVVPSSPSPASSRPTSRVGSIPGSMTRLGRPLGSARNSSLVKLISNISSVDANADNRGIGSNDGQSRGGVAMLLELSQSFLSEYGDRTTRNTSFTMTGLSTDQKHPTPATRPTSQATHYAGRLRARQRRQQQYQLQFNSSGKPLAALKR</sequence>